<dbReference type="CDD" id="cd00371">
    <property type="entry name" value="HMA"/>
    <property type="match status" value="1"/>
</dbReference>
<dbReference type="PROSITE" id="PS01047">
    <property type="entry name" value="HMA_1"/>
    <property type="match status" value="1"/>
</dbReference>
<dbReference type="PANTHER" id="PTHR46594:SF4">
    <property type="entry name" value="P-TYPE CATION-TRANSPORTING ATPASE"/>
    <property type="match status" value="1"/>
</dbReference>
<dbReference type="OrthoDB" id="9801832at2"/>
<dbReference type="Proteomes" id="UP000064967">
    <property type="component" value="Chromosome"/>
</dbReference>
<sequence>MSTNKATVLDVQGMSCASCVRHVNAALRELDGVESVDVELAVGRTSKVRVQHDPSKVAVTALIGAVEEAGYSAKEVA</sequence>
<dbReference type="FunFam" id="3.30.70.100:FF:000005">
    <property type="entry name" value="Copper-exporting P-type ATPase A"/>
    <property type="match status" value="1"/>
</dbReference>
<evidence type="ECO:0000256" key="1">
    <source>
        <dbReference type="ARBA" id="ARBA00022723"/>
    </source>
</evidence>
<dbReference type="AlphaFoldDB" id="A0A0K1QDM0"/>
<dbReference type="PROSITE" id="PS50846">
    <property type="entry name" value="HMA_2"/>
    <property type="match status" value="1"/>
</dbReference>
<dbReference type="GO" id="GO:0046872">
    <property type="term" value="F:metal ion binding"/>
    <property type="evidence" value="ECO:0007669"/>
    <property type="project" value="UniProtKB-KW"/>
</dbReference>
<dbReference type="Gene3D" id="3.30.70.100">
    <property type="match status" value="1"/>
</dbReference>
<evidence type="ECO:0000313" key="4">
    <source>
        <dbReference type="Proteomes" id="UP000064967"/>
    </source>
</evidence>
<dbReference type="Pfam" id="PF00403">
    <property type="entry name" value="HMA"/>
    <property type="match status" value="1"/>
</dbReference>
<dbReference type="RefSeq" id="WP_146654561.1">
    <property type="nucleotide sequence ID" value="NZ_CP012333.1"/>
</dbReference>
<name>A0A0K1QDM0_9BACT</name>
<accession>A0A0K1QDM0</accession>
<dbReference type="PATRIC" id="fig|1391654.3.peg.10664"/>
<evidence type="ECO:0000313" key="3">
    <source>
        <dbReference type="EMBL" id="AKV03859.1"/>
    </source>
</evidence>
<feature type="domain" description="HMA" evidence="2">
    <location>
        <begin position="5"/>
        <end position="74"/>
    </location>
</feature>
<dbReference type="InterPro" id="IPR017969">
    <property type="entry name" value="Heavy-metal-associated_CS"/>
</dbReference>
<dbReference type="SUPFAM" id="SSF55008">
    <property type="entry name" value="HMA, heavy metal-associated domain"/>
    <property type="match status" value="1"/>
</dbReference>
<dbReference type="InterPro" id="IPR036163">
    <property type="entry name" value="HMA_dom_sf"/>
</dbReference>
<evidence type="ECO:0000259" key="2">
    <source>
        <dbReference type="PROSITE" id="PS50846"/>
    </source>
</evidence>
<keyword evidence="4" id="KW-1185">Reference proteome</keyword>
<organism evidence="3 4">
    <name type="scientific">Labilithrix luteola</name>
    <dbReference type="NCBI Taxonomy" id="1391654"/>
    <lineage>
        <taxon>Bacteria</taxon>
        <taxon>Pseudomonadati</taxon>
        <taxon>Myxococcota</taxon>
        <taxon>Polyangia</taxon>
        <taxon>Polyangiales</taxon>
        <taxon>Labilitrichaceae</taxon>
        <taxon>Labilithrix</taxon>
    </lineage>
</organism>
<dbReference type="InterPro" id="IPR006121">
    <property type="entry name" value="HMA_dom"/>
</dbReference>
<keyword evidence="1" id="KW-0479">Metal-binding</keyword>
<protein>
    <submittedName>
        <fullName evidence="3">Lead, cadmium, zinc and mercury transporting ATPase</fullName>
    </submittedName>
</protein>
<gene>
    <name evidence="3" type="ORF">AKJ09_10522</name>
</gene>
<proteinExistence type="predicted"/>
<dbReference type="KEGG" id="llu:AKJ09_10522"/>
<dbReference type="STRING" id="1391654.AKJ09_10522"/>
<dbReference type="EMBL" id="CP012333">
    <property type="protein sequence ID" value="AKV03859.1"/>
    <property type="molecule type" value="Genomic_DNA"/>
</dbReference>
<dbReference type="PANTHER" id="PTHR46594">
    <property type="entry name" value="P-TYPE CATION-TRANSPORTING ATPASE"/>
    <property type="match status" value="1"/>
</dbReference>
<reference evidence="3 4" key="1">
    <citation type="submission" date="2015-08" db="EMBL/GenBank/DDBJ databases">
        <authorList>
            <person name="Babu N.S."/>
            <person name="Beckwith C.J."/>
            <person name="Beseler K.G."/>
            <person name="Brison A."/>
            <person name="Carone J.V."/>
            <person name="Caskin T.P."/>
            <person name="Diamond M."/>
            <person name="Durham M.E."/>
            <person name="Foxe J.M."/>
            <person name="Go M."/>
            <person name="Henderson B.A."/>
            <person name="Jones I.B."/>
            <person name="McGettigan J.A."/>
            <person name="Micheletti S.J."/>
            <person name="Nasrallah M.E."/>
            <person name="Ortiz D."/>
            <person name="Piller C.R."/>
            <person name="Privatt S.R."/>
            <person name="Schneider S.L."/>
            <person name="Sharp S."/>
            <person name="Smith T.C."/>
            <person name="Stanton J.D."/>
            <person name="Ullery H.E."/>
            <person name="Wilson R.J."/>
            <person name="Serrano M.G."/>
            <person name="Buck G."/>
            <person name="Lee V."/>
            <person name="Wang Y."/>
            <person name="Carvalho R."/>
            <person name="Voegtly L."/>
            <person name="Shi R."/>
            <person name="Duckworth R."/>
            <person name="Johnson A."/>
            <person name="Loviza R."/>
            <person name="Walstead R."/>
            <person name="Shah Z."/>
            <person name="Kiflezghi M."/>
            <person name="Wade K."/>
            <person name="Ball S.L."/>
            <person name="Bradley K.W."/>
            <person name="Asai D.J."/>
            <person name="Bowman C.A."/>
            <person name="Russell D.A."/>
            <person name="Pope W.H."/>
            <person name="Jacobs-Sera D."/>
            <person name="Hendrix R.W."/>
            <person name="Hatfull G.F."/>
        </authorList>
    </citation>
    <scope>NUCLEOTIDE SEQUENCE [LARGE SCALE GENOMIC DNA]</scope>
    <source>
        <strain evidence="3 4">DSM 27648</strain>
    </source>
</reference>